<dbReference type="RefSeq" id="WP_213044270.1">
    <property type="nucleotide sequence ID" value="NZ_CAJNBJ010000021.1"/>
</dbReference>
<gene>
    <name evidence="1" type="ORF">NSPZN2_80110</name>
</gene>
<dbReference type="Pfam" id="PF13692">
    <property type="entry name" value="Glyco_trans_1_4"/>
    <property type="match status" value="1"/>
</dbReference>
<evidence type="ECO:0008006" key="3">
    <source>
        <dbReference type="Google" id="ProtNLM"/>
    </source>
</evidence>
<dbReference type="EMBL" id="CAJNBJ010000021">
    <property type="protein sequence ID" value="CAE6802008.1"/>
    <property type="molecule type" value="Genomic_DNA"/>
</dbReference>
<dbReference type="Gene3D" id="3.40.50.2000">
    <property type="entry name" value="Glycogen Phosphorylase B"/>
    <property type="match status" value="1"/>
</dbReference>
<comment type="caution">
    <text evidence="1">The sequence shown here is derived from an EMBL/GenBank/DDBJ whole genome shotgun (WGS) entry which is preliminary data.</text>
</comment>
<organism evidence="1 2">
    <name type="scientific">Nitrospira defluvii</name>
    <dbReference type="NCBI Taxonomy" id="330214"/>
    <lineage>
        <taxon>Bacteria</taxon>
        <taxon>Pseudomonadati</taxon>
        <taxon>Nitrospirota</taxon>
        <taxon>Nitrospiria</taxon>
        <taxon>Nitrospirales</taxon>
        <taxon>Nitrospiraceae</taxon>
        <taxon>Nitrospira</taxon>
    </lineage>
</organism>
<accession>A0ABM8SDC6</accession>
<name>A0ABM8SDC6_9BACT</name>
<sequence>MRVAFIVQGLPGEGYHGGALTCWAIVRALIRSGHQVCVISLFDVTSDNPYLASRERQEAALRAEGAEVVVVEYAMASLLGPRGGGPVSKLGRWFGRLSDDSKGLAYVMPWVALAEKVRVAMGPRPFDAYLCYHFDALAAVHPLRLSPLLAAVGDLWHLPAYFRWRDSPVSLAKYSTRGVKVALESLMGQRAMSTLLKPTQSCGAFAGHYAEWLKTHGSPGVHYFRTPVPDVTGAQWEALREAAHRRRDSKKPRLLVIGDLATTSTSSGLRAVAWSVLPRLIKQFGEDGFELRLVGGGSPPPELAQAFRHPAVQVVGRVVPADPEFLAADLMIVPTNIPLGIRVRVVTAWSFACPIVAHRANAAGIPEMQDGQNSLLADTDAELADAVSRALGDEALRRKLSMGGRQTFETWFSEAVAGQAIVDELEALAGGRARKAS</sequence>
<dbReference type="SUPFAM" id="SSF53756">
    <property type="entry name" value="UDP-Glycosyltransferase/glycogen phosphorylase"/>
    <property type="match status" value="1"/>
</dbReference>
<dbReference type="Proteomes" id="UP000675880">
    <property type="component" value="Unassembled WGS sequence"/>
</dbReference>
<protein>
    <recommendedName>
        <fullName evidence="3">Glycosyltransferase subfamily 4-like N-terminal domain-containing protein</fullName>
    </recommendedName>
</protein>
<dbReference type="PANTHER" id="PTHR12526">
    <property type="entry name" value="GLYCOSYLTRANSFERASE"/>
    <property type="match status" value="1"/>
</dbReference>
<reference evidence="1 2" key="1">
    <citation type="submission" date="2021-02" db="EMBL/GenBank/DDBJ databases">
        <authorList>
            <person name="Han P."/>
        </authorList>
    </citation>
    <scope>NUCLEOTIDE SEQUENCE [LARGE SCALE GENOMIC DNA]</scope>
    <source>
        <strain evidence="1">Candidatus Nitrospira sp. ZN2</strain>
    </source>
</reference>
<dbReference type="PANTHER" id="PTHR12526:SF637">
    <property type="entry name" value="GLYCOSYLTRANSFERASE EPSF-RELATED"/>
    <property type="match status" value="1"/>
</dbReference>
<keyword evidence="2" id="KW-1185">Reference proteome</keyword>
<evidence type="ECO:0000313" key="1">
    <source>
        <dbReference type="EMBL" id="CAE6802008.1"/>
    </source>
</evidence>
<proteinExistence type="predicted"/>
<evidence type="ECO:0000313" key="2">
    <source>
        <dbReference type="Proteomes" id="UP000675880"/>
    </source>
</evidence>